<gene>
    <name evidence="10" type="ORF">DGYR_LOCUS473</name>
</gene>
<dbReference type="InterPro" id="IPR019194">
    <property type="entry name" value="Tscrpt_elong_fac_Eaf_N"/>
</dbReference>
<evidence type="ECO:0000259" key="9">
    <source>
        <dbReference type="Pfam" id="PF09816"/>
    </source>
</evidence>
<feature type="compositionally biased region" description="Polar residues" evidence="8">
    <location>
        <begin position="164"/>
        <end position="188"/>
    </location>
</feature>
<feature type="domain" description="Transcription elongation factor Eaf N-terminal" evidence="9">
    <location>
        <begin position="12"/>
        <end position="111"/>
    </location>
</feature>
<keyword evidence="6" id="KW-0804">Transcription</keyword>
<evidence type="ECO:0000256" key="3">
    <source>
        <dbReference type="ARBA" id="ARBA00022553"/>
    </source>
</evidence>
<dbReference type="Proteomes" id="UP000549394">
    <property type="component" value="Unassembled WGS sequence"/>
</dbReference>
<feature type="compositionally biased region" description="Low complexity" evidence="8">
    <location>
        <begin position="191"/>
        <end position="201"/>
    </location>
</feature>
<dbReference type="GO" id="GO:0006368">
    <property type="term" value="P:transcription elongation by RNA polymerase II"/>
    <property type="evidence" value="ECO:0007669"/>
    <property type="project" value="InterPro"/>
</dbReference>
<comment type="subcellular location">
    <subcellularLocation>
        <location evidence="1">Nucleus</location>
    </subcellularLocation>
</comment>
<evidence type="ECO:0000256" key="1">
    <source>
        <dbReference type="ARBA" id="ARBA00004123"/>
    </source>
</evidence>
<dbReference type="PANTHER" id="PTHR15970:SF2">
    <property type="entry name" value="ELL-ASSOCIATED FACTOR EAF"/>
    <property type="match status" value="1"/>
</dbReference>
<proteinExistence type="inferred from homology"/>
<evidence type="ECO:0000313" key="11">
    <source>
        <dbReference type="Proteomes" id="UP000549394"/>
    </source>
</evidence>
<protein>
    <submittedName>
        <fullName evidence="10">DgyrCDS479</fullName>
    </submittedName>
</protein>
<dbReference type="OrthoDB" id="125903at2759"/>
<dbReference type="InterPro" id="IPR027093">
    <property type="entry name" value="EAF_fam"/>
</dbReference>
<dbReference type="PANTHER" id="PTHR15970">
    <property type="entry name" value="ELL-ASSOCIATED FACTOR EAF"/>
    <property type="match status" value="1"/>
</dbReference>
<accession>A0A7I8V794</accession>
<keyword evidence="7" id="KW-0539">Nucleus</keyword>
<keyword evidence="3" id="KW-0597">Phosphoprotein</keyword>
<dbReference type="GO" id="GO:0003711">
    <property type="term" value="F:transcription elongation factor activity"/>
    <property type="evidence" value="ECO:0007669"/>
    <property type="project" value="TreeGrafter"/>
</dbReference>
<evidence type="ECO:0000313" key="10">
    <source>
        <dbReference type="EMBL" id="CAD5111141.1"/>
    </source>
</evidence>
<keyword evidence="4" id="KW-0805">Transcription regulation</keyword>
<sequence length="201" mass="22133">MTENLKLDNDDHELVLGDTFNQNSHKKIHSIRYDFKPASVDMSQLAKFEVDGKNSVSVTVPNSVGSNQPYTVYKGNKRPTNKECVLIIDHHTGEYKLERLCSHVQLKKTRMETQSIKRSSHSNSSNDHAKKSELAIVPTLDLSSSSDNESDSETSPPPSFLTGGMNSKTSPKANSNSASSFQPNSISLCNDLRLSDSSDSD</sequence>
<keyword evidence="11" id="KW-1185">Reference proteome</keyword>
<evidence type="ECO:0000256" key="4">
    <source>
        <dbReference type="ARBA" id="ARBA00023015"/>
    </source>
</evidence>
<feature type="region of interest" description="Disordered" evidence="8">
    <location>
        <begin position="110"/>
        <end position="201"/>
    </location>
</feature>
<dbReference type="EMBL" id="CAJFCJ010000001">
    <property type="protein sequence ID" value="CAD5111141.1"/>
    <property type="molecule type" value="Genomic_DNA"/>
</dbReference>
<evidence type="ECO:0000256" key="2">
    <source>
        <dbReference type="ARBA" id="ARBA00007798"/>
    </source>
</evidence>
<comment type="similarity">
    <text evidence="2">Belongs to the EAF family.</text>
</comment>
<evidence type="ECO:0000256" key="6">
    <source>
        <dbReference type="ARBA" id="ARBA00023163"/>
    </source>
</evidence>
<evidence type="ECO:0000256" key="7">
    <source>
        <dbReference type="ARBA" id="ARBA00023242"/>
    </source>
</evidence>
<evidence type="ECO:0000256" key="5">
    <source>
        <dbReference type="ARBA" id="ARBA00023159"/>
    </source>
</evidence>
<name>A0A7I8V794_9ANNE</name>
<dbReference type="AlphaFoldDB" id="A0A7I8V794"/>
<organism evidence="10 11">
    <name type="scientific">Dimorphilus gyrociliatus</name>
    <dbReference type="NCBI Taxonomy" id="2664684"/>
    <lineage>
        <taxon>Eukaryota</taxon>
        <taxon>Metazoa</taxon>
        <taxon>Spiralia</taxon>
        <taxon>Lophotrochozoa</taxon>
        <taxon>Annelida</taxon>
        <taxon>Polychaeta</taxon>
        <taxon>Polychaeta incertae sedis</taxon>
        <taxon>Dinophilidae</taxon>
        <taxon>Dimorphilus</taxon>
    </lineage>
</organism>
<reference evidence="10 11" key="1">
    <citation type="submission" date="2020-08" db="EMBL/GenBank/DDBJ databases">
        <authorList>
            <person name="Hejnol A."/>
        </authorList>
    </citation>
    <scope>NUCLEOTIDE SEQUENCE [LARGE SCALE GENOMIC DNA]</scope>
</reference>
<keyword evidence="5" id="KW-0010">Activator</keyword>
<dbReference type="GO" id="GO:0032783">
    <property type="term" value="C:super elongation complex"/>
    <property type="evidence" value="ECO:0007669"/>
    <property type="project" value="InterPro"/>
</dbReference>
<comment type="caution">
    <text evidence="10">The sequence shown here is derived from an EMBL/GenBank/DDBJ whole genome shotgun (WGS) entry which is preliminary data.</text>
</comment>
<dbReference type="Pfam" id="PF09816">
    <property type="entry name" value="EAF"/>
    <property type="match status" value="1"/>
</dbReference>
<evidence type="ECO:0000256" key="8">
    <source>
        <dbReference type="SAM" id="MobiDB-lite"/>
    </source>
</evidence>